<dbReference type="AlphaFoldDB" id="I9YCY9"/>
<comment type="caution">
    <text evidence="1">The sequence shown here is derived from an EMBL/GenBank/DDBJ whole genome shotgun (WGS) entry which is preliminary data.</text>
</comment>
<name>I9YCY9_HELPX</name>
<accession>I9YCY9</accession>
<reference evidence="1 2" key="1">
    <citation type="submission" date="2012-05" db="EMBL/GenBank/DDBJ databases">
        <title>Genome sequence of Helicobacter pylori Hp P-11b.</title>
        <authorList>
            <person name="Blanchard T.G."/>
            <person name="Czinn S.J."/>
            <person name="McCracken C."/>
            <person name="Abolude K."/>
            <person name="Maroo A."/>
            <person name="Santana-Cruz I."/>
            <person name="Tallon L.J."/>
            <person name="Ficke F.W.F."/>
        </authorList>
    </citation>
    <scope>NUCLEOTIDE SEQUENCE [LARGE SCALE GENOMIC DNA]</scope>
    <source>
        <strain evidence="1 2">Hp P-11b</strain>
    </source>
</reference>
<evidence type="ECO:0000313" key="2">
    <source>
        <dbReference type="Proteomes" id="UP000005601"/>
    </source>
</evidence>
<proteinExistence type="predicted"/>
<protein>
    <recommendedName>
        <fullName evidence="3">Integrase</fullName>
    </recommendedName>
</protein>
<dbReference type="EMBL" id="AKQH01000007">
    <property type="protein sequence ID" value="EJC28982.1"/>
    <property type="molecule type" value="Genomic_DNA"/>
</dbReference>
<dbReference type="PATRIC" id="fig|992106.3.peg.1183"/>
<evidence type="ECO:0000313" key="1">
    <source>
        <dbReference type="EMBL" id="EJC28982.1"/>
    </source>
</evidence>
<gene>
    <name evidence="1" type="ORF">HPHPP11B_1222</name>
</gene>
<dbReference type="Proteomes" id="UP000005601">
    <property type="component" value="Unassembled WGS sequence"/>
</dbReference>
<evidence type="ECO:0008006" key="3">
    <source>
        <dbReference type="Google" id="ProtNLM"/>
    </source>
</evidence>
<sequence length="55" mass="6534">MNLKIYHLPRKKRILPKHLNKNDFKAFIQALLKYRPKTSFEKRNQCILLLIALGG</sequence>
<organism evidence="1 2">
    <name type="scientific">Helicobacter pylori Hp P-11b</name>
    <dbReference type="NCBI Taxonomy" id="992106"/>
    <lineage>
        <taxon>Bacteria</taxon>
        <taxon>Pseudomonadati</taxon>
        <taxon>Campylobacterota</taxon>
        <taxon>Epsilonproteobacteria</taxon>
        <taxon>Campylobacterales</taxon>
        <taxon>Helicobacteraceae</taxon>
        <taxon>Helicobacter</taxon>
    </lineage>
</organism>